<comment type="caution">
    <text evidence="2">The sequence shown here is derived from an EMBL/GenBank/DDBJ whole genome shotgun (WGS) entry which is preliminary data.</text>
</comment>
<gene>
    <name evidence="2" type="ORF">ABID43_001184</name>
</gene>
<name>A0ABV2L1E3_9HYPH</name>
<dbReference type="RefSeq" id="WP_238282310.1">
    <property type="nucleotide sequence ID" value="NZ_BPQL01000162.1"/>
</dbReference>
<sequence>MKLVPVDHDPFADAAPAAPRLVPVDHDPFAPADSVVDRPSAALPGDGAAAIGRGLINGVPVAGPYLLGGVNRAVAAVRALQNGTTFPQEMKNVESFGERTAAENPKASMAGEIGGGIAGTLPLVAAAPAAFGAGAGGLGVRTLASTVSGAALGAADSAVRSDGNLEDVKLGAALGGGFGLAGPVIGHGVGKVVSALRGGEPGEAVIREAIQGIPEKDLASAQHLLDQGRALPGGGVPLSLDEAVNAVTGGQASRLSQVARVVANSGGEGGRLMNQFYAARPAAVDNAARSAFETIAPQNLAPSSLGVDLQGAARAGVAQTPEGMALTQARAAVGPRVTDDAAGQVIQPEMRRVADAREAARKAQADIEYGAAKASPENVGIERMVAVERPGEPIVTQPAYSRPQFGADAPRPAEPFQAPGAAAAEPGPESLARFIARNGGLALDGEAAATDLQRFMVPGVGKVARPDGKSLDSFWRERLIEEGYFRPDADGGMARDISSELLRKLQNEQRGFPSYPLDSAGRSKGRAGAGQQADEYANARSLAEGRLDEDLTRVGVDPKGVHPDIRERVVGALMRGEQVDPLDAYERTVGAMKGPLDPYVKSTTVTEQIPDVRFGQVNPQAALDAVEGQLRSAKGDVRSELIRFRNDLFGAHGQTDLTIEGLLKARERQDYRIQAAREAGDATKVRDLQIARSALDGQLKGVPEVATADANFAANSRPLDPFTGDTPLSRVVRQDPNTGRMSTPTEQVPSHLQGATATREFVQNAPPTARKAYEGHVATKILDGATDARGNVDANRLNEALRDQADVLGQMPEVYQRLEGVVRARDAMVRVEASPLGRIAQQPDVDAAIRAVFPANPKPGSQAEVATAMGALVRNRPSAARDLARIHLESVFNEATQQSKGVASQYGGAGFASAVRGNTQQRHNLESTIRALPEGETIWKGMDTFLSTLEATGYRPNKGSDTAFNQAIQAQLKSGKTPIGQAVSDVATGAAAGASVGGFSGAAGGALVGLKRGAGDAMLQARMMGNTEALARLLTDPRAMPDLRALAKSPPGSKNAEAFTRRLLLLANGGAAPLREERAK</sequence>
<dbReference type="EMBL" id="JBEPMM010000002">
    <property type="protein sequence ID" value="MET3691659.1"/>
    <property type="molecule type" value="Genomic_DNA"/>
</dbReference>
<proteinExistence type="predicted"/>
<reference evidence="2 3" key="1">
    <citation type="submission" date="2024-06" db="EMBL/GenBank/DDBJ databases">
        <title>Genomic Encyclopedia of Type Strains, Phase IV (KMG-IV): sequencing the most valuable type-strain genomes for metagenomic binning, comparative biology and taxonomic classification.</title>
        <authorList>
            <person name="Goeker M."/>
        </authorList>
    </citation>
    <scope>NUCLEOTIDE SEQUENCE [LARGE SCALE GENOMIC DNA]</scope>
    <source>
        <strain evidence="2 3">DSM 21331</strain>
    </source>
</reference>
<evidence type="ECO:0000256" key="1">
    <source>
        <dbReference type="SAM" id="MobiDB-lite"/>
    </source>
</evidence>
<protein>
    <submittedName>
        <fullName evidence="2">Uncharacterized protein</fullName>
    </submittedName>
</protein>
<feature type="region of interest" description="Disordered" evidence="1">
    <location>
        <begin position="511"/>
        <end position="536"/>
    </location>
</feature>
<accession>A0ABV2L1E3</accession>
<feature type="compositionally biased region" description="Low complexity" evidence="1">
    <location>
        <begin position="414"/>
        <end position="425"/>
    </location>
</feature>
<dbReference type="Proteomes" id="UP001549145">
    <property type="component" value="Unassembled WGS sequence"/>
</dbReference>
<evidence type="ECO:0000313" key="2">
    <source>
        <dbReference type="EMBL" id="MET3691659.1"/>
    </source>
</evidence>
<organism evidence="2 3">
    <name type="scientific">Methylobacterium goesingense</name>
    <dbReference type="NCBI Taxonomy" id="243690"/>
    <lineage>
        <taxon>Bacteria</taxon>
        <taxon>Pseudomonadati</taxon>
        <taxon>Pseudomonadota</taxon>
        <taxon>Alphaproteobacteria</taxon>
        <taxon>Hyphomicrobiales</taxon>
        <taxon>Methylobacteriaceae</taxon>
        <taxon>Methylobacterium</taxon>
    </lineage>
</organism>
<feature type="region of interest" description="Disordered" evidence="1">
    <location>
        <begin position="396"/>
        <end position="425"/>
    </location>
</feature>
<keyword evidence="3" id="KW-1185">Reference proteome</keyword>
<evidence type="ECO:0000313" key="3">
    <source>
        <dbReference type="Proteomes" id="UP001549145"/>
    </source>
</evidence>